<evidence type="ECO:0000256" key="1">
    <source>
        <dbReference type="ARBA" id="ARBA00004328"/>
    </source>
</evidence>
<dbReference type="EMBL" id="HQ329192">
    <property type="protein sequence ID" value="ADU02522.1"/>
    <property type="molecule type" value="Genomic_RNA"/>
</dbReference>
<keyword evidence="2" id="KW-0167">Capsid protein</keyword>
<proteinExistence type="predicted"/>
<dbReference type="InterPro" id="IPR002679">
    <property type="entry name" value="Closter_coat"/>
</dbReference>
<evidence type="ECO:0000313" key="4">
    <source>
        <dbReference type="EMBL" id="ADU02522.1"/>
    </source>
</evidence>
<protein>
    <submittedName>
        <fullName evidence="4">p25</fullName>
    </submittedName>
</protein>
<organism evidence="4">
    <name type="scientific">Citrus tristeza virus</name>
    <dbReference type="NCBI Taxonomy" id="12162"/>
    <lineage>
        <taxon>Viruses</taxon>
        <taxon>Riboviria</taxon>
        <taxon>Orthornavirae</taxon>
        <taxon>Kitrinoviricota</taxon>
        <taxon>Alsuviricetes</taxon>
        <taxon>Martellivirales</taxon>
        <taxon>Closteroviridae</taxon>
        <taxon>Closterovirus</taxon>
        <taxon>Closterovirus tristezae</taxon>
    </lineage>
</organism>
<dbReference type="GO" id="GO:0019028">
    <property type="term" value="C:viral capsid"/>
    <property type="evidence" value="ECO:0007669"/>
    <property type="project" value="UniProtKB-KW"/>
</dbReference>
<sequence>MDDETKKLKNKNKETKEGDDVVAAEFFFGSVNLHIDPTLITMNDVRQLGTQQNAALNRDLFFTLKGKYPSLFDKDKDFHIAMMLYRLAVKSSSLQSDDDPPGITYSWEGVEVDLPDKLWTDVVFNFKGIGNRTNALRVWGRTNDALYLAFCRQNRNLSYGGRSLDAGIPAGYPYLCADFLTGAGLTDLECAVYIQGKEQLVKKRGADEVVVTNVRQLGKFNTR</sequence>
<evidence type="ECO:0000256" key="3">
    <source>
        <dbReference type="ARBA" id="ARBA00022844"/>
    </source>
</evidence>
<name>E7DSM3_9CLOS</name>
<evidence type="ECO:0000256" key="2">
    <source>
        <dbReference type="ARBA" id="ARBA00022561"/>
    </source>
</evidence>
<comment type="subcellular location">
    <subcellularLocation>
        <location evidence="1">Virion</location>
    </subcellularLocation>
</comment>
<reference evidence="4" key="1">
    <citation type="submission" date="2010-09" db="EMBL/GenBank/DDBJ databases">
        <title>citrus tristeza virus from Pakistan.</title>
        <authorList>
            <person name="Atta S."/>
        </authorList>
    </citation>
    <scope>NUCLEOTIDE SEQUENCE</scope>
</reference>
<dbReference type="Pfam" id="PF01785">
    <property type="entry name" value="Closter_coat"/>
    <property type="match status" value="1"/>
</dbReference>
<accession>E7DSM3</accession>
<keyword evidence="3" id="KW-0946">Virion</keyword>